<name>A0AA40DWD0_9PEZI</name>
<dbReference type="Gene3D" id="3.40.50.1220">
    <property type="entry name" value="TPP-binding domain"/>
    <property type="match status" value="1"/>
</dbReference>
<evidence type="ECO:0000313" key="2">
    <source>
        <dbReference type="Proteomes" id="UP001172102"/>
    </source>
</evidence>
<comment type="caution">
    <text evidence="1">The sequence shown here is derived from an EMBL/GenBank/DDBJ whole genome shotgun (WGS) entry which is preliminary data.</text>
</comment>
<protein>
    <submittedName>
        <fullName evidence="1">Uncharacterized protein</fullName>
    </submittedName>
</protein>
<evidence type="ECO:0000313" key="1">
    <source>
        <dbReference type="EMBL" id="KAK0716032.1"/>
    </source>
</evidence>
<sequence length="157" mass="17272">ELLCPGYAEISDARTAVGKRVTVIKTLRPGIVLYDNRPGIGVSCHGDASQQCDIRLDVLHIMGTSLISYVVKVLAKGFAKVSYNPSGKVVLVNLTEPAKSWAGMIDYWVEWKCEAWIRDLMDRQPVLCSGSIPSVMMLLTGDGENVKVMTSRRYHSG</sequence>
<reference evidence="1" key="1">
    <citation type="submission" date="2023-06" db="EMBL/GenBank/DDBJ databases">
        <title>Genome-scale phylogeny and comparative genomics of the fungal order Sordariales.</title>
        <authorList>
            <consortium name="Lawrence Berkeley National Laboratory"/>
            <person name="Hensen N."/>
            <person name="Bonometti L."/>
            <person name="Westerberg I."/>
            <person name="Brannstrom I.O."/>
            <person name="Guillou S."/>
            <person name="Cros-Aarteil S."/>
            <person name="Calhoun S."/>
            <person name="Haridas S."/>
            <person name="Kuo A."/>
            <person name="Mondo S."/>
            <person name="Pangilinan J."/>
            <person name="Riley R."/>
            <person name="Labutti K."/>
            <person name="Andreopoulos B."/>
            <person name="Lipzen A."/>
            <person name="Chen C."/>
            <person name="Yanf M."/>
            <person name="Daum C."/>
            <person name="Ng V."/>
            <person name="Clum A."/>
            <person name="Steindorff A."/>
            <person name="Ohm R."/>
            <person name="Martin F."/>
            <person name="Silar P."/>
            <person name="Natvig D."/>
            <person name="Lalanne C."/>
            <person name="Gautier V."/>
            <person name="Ament-Velasquez S.L."/>
            <person name="Kruys A."/>
            <person name="Hutchinson M.I."/>
            <person name="Powell A.J."/>
            <person name="Barry K."/>
            <person name="Miller A.N."/>
            <person name="Grigoriev I.V."/>
            <person name="Debuchy R."/>
            <person name="Gladieux P."/>
            <person name="Thoren M.H."/>
            <person name="Johannesson H."/>
        </authorList>
    </citation>
    <scope>NUCLEOTIDE SEQUENCE</scope>
    <source>
        <strain evidence="1">SMH4607-1</strain>
    </source>
</reference>
<accession>A0AA40DWD0</accession>
<organism evidence="1 2">
    <name type="scientific">Lasiosphaeris hirsuta</name>
    <dbReference type="NCBI Taxonomy" id="260670"/>
    <lineage>
        <taxon>Eukaryota</taxon>
        <taxon>Fungi</taxon>
        <taxon>Dikarya</taxon>
        <taxon>Ascomycota</taxon>
        <taxon>Pezizomycotina</taxon>
        <taxon>Sordariomycetes</taxon>
        <taxon>Sordariomycetidae</taxon>
        <taxon>Sordariales</taxon>
        <taxon>Lasiosphaeriaceae</taxon>
        <taxon>Lasiosphaeris</taxon>
    </lineage>
</organism>
<dbReference type="InterPro" id="IPR029035">
    <property type="entry name" value="DHS-like_NAD/FAD-binding_dom"/>
</dbReference>
<dbReference type="Proteomes" id="UP001172102">
    <property type="component" value="Unassembled WGS sequence"/>
</dbReference>
<keyword evidence="2" id="KW-1185">Reference proteome</keyword>
<proteinExistence type="predicted"/>
<dbReference type="AlphaFoldDB" id="A0AA40DWD0"/>
<dbReference type="EMBL" id="JAUKUA010000004">
    <property type="protein sequence ID" value="KAK0716032.1"/>
    <property type="molecule type" value="Genomic_DNA"/>
</dbReference>
<feature type="non-terminal residue" evidence="1">
    <location>
        <position position="157"/>
    </location>
</feature>
<dbReference type="SUPFAM" id="SSF52467">
    <property type="entry name" value="DHS-like NAD/FAD-binding domain"/>
    <property type="match status" value="1"/>
</dbReference>
<gene>
    <name evidence="1" type="ORF">B0H67DRAFT_490822</name>
</gene>